<feature type="region of interest" description="Disordered" evidence="3">
    <location>
        <begin position="698"/>
        <end position="792"/>
    </location>
</feature>
<protein>
    <recommendedName>
        <fullName evidence="4">Cilium assembly protein DZIP1 N-terminal domain-containing protein</fullName>
    </recommendedName>
</protein>
<dbReference type="eggNOG" id="ENOG502QRAI">
    <property type="taxonomic scope" value="Eukaryota"/>
</dbReference>
<feature type="coiled-coil region" evidence="2">
    <location>
        <begin position="650"/>
        <end position="677"/>
    </location>
</feature>
<feature type="coiled-coil region" evidence="2">
    <location>
        <begin position="201"/>
        <end position="228"/>
    </location>
</feature>
<evidence type="ECO:0000256" key="2">
    <source>
        <dbReference type="SAM" id="Coils"/>
    </source>
</evidence>
<keyword evidence="1 2" id="KW-0175">Coiled coil</keyword>
<keyword evidence="6" id="KW-1185">Reference proteome</keyword>
<feature type="region of interest" description="Disordered" evidence="3">
    <location>
        <begin position="267"/>
        <end position="324"/>
    </location>
</feature>
<dbReference type="InterPro" id="IPR032714">
    <property type="entry name" value="DZIP1_N"/>
</dbReference>
<feature type="compositionally biased region" description="Basic and acidic residues" evidence="3">
    <location>
        <begin position="298"/>
        <end position="309"/>
    </location>
</feature>
<dbReference type="Proteomes" id="UP000008141">
    <property type="component" value="Unassembled WGS sequence"/>
</dbReference>
<dbReference type="RefSeq" id="XP_005847254.1">
    <property type="nucleotide sequence ID" value="XM_005847192.1"/>
</dbReference>
<dbReference type="InParanoid" id="E1ZFL3"/>
<accession>E1ZFL3</accession>
<dbReference type="Pfam" id="PF13815">
    <property type="entry name" value="Dzip-like_N"/>
    <property type="match status" value="1"/>
</dbReference>
<dbReference type="OrthoDB" id="515971at2759"/>
<reference evidence="5 6" key="1">
    <citation type="journal article" date="2010" name="Plant Cell">
        <title>The Chlorella variabilis NC64A genome reveals adaptation to photosymbiosis, coevolution with viruses, and cryptic sex.</title>
        <authorList>
            <person name="Blanc G."/>
            <person name="Duncan G."/>
            <person name="Agarkova I."/>
            <person name="Borodovsky M."/>
            <person name="Gurnon J."/>
            <person name="Kuo A."/>
            <person name="Lindquist E."/>
            <person name="Lucas S."/>
            <person name="Pangilinan J."/>
            <person name="Polle J."/>
            <person name="Salamov A."/>
            <person name="Terry A."/>
            <person name="Yamada T."/>
            <person name="Dunigan D.D."/>
            <person name="Grigoriev I.V."/>
            <person name="Claverie J.M."/>
            <person name="Van Etten J.L."/>
        </authorList>
    </citation>
    <scope>NUCLEOTIDE SEQUENCE [LARGE SCALE GENOMIC DNA]</scope>
    <source>
        <strain evidence="5 6">NC64A</strain>
    </source>
</reference>
<dbReference type="InterPro" id="IPR051241">
    <property type="entry name" value="DZIP_RILPL"/>
</dbReference>
<proteinExistence type="predicted"/>
<feature type="compositionally biased region" description="Polar residues" evidence="3">
    <location>
        <begin position="495"/>
        <end position="506"/>
    </location>
</feature>
<feature type="compositionally biased region" description="Polar residues" evidence="3">
    <location>
        <begin position="283"/>
        <end position="292"/>
    </location>
</feature>
<dbReference type="GeneID" id="17354665"/>
<evidence type="ECO:0000313" key="6">
    <source>
        <dbReference type="Proteomes" id="UP000008141"/>
    </source>
</evidence>
<feature type="compositionally biased region" description="Acidic residues" evidence="3">
    <location>
        <begin position="741"/>
        <end position="750"/>
    </location>
</feature>
<evidence type="ECO:0000313" key="5">
    <source>
        <dbReference type="EMBL" id="EFN55152.1"/>
    </source>
</evidence>
<dbReference type="PANTHER" id="PTHR21502:SF3">
    <property type="entry name" value="CILIUM ASSEMBLY PROTEIN DZIP1L"/>
    <property type="match status" value="1"/>
</dbReference>
<feature type="region of interest" description="Disordered" evidence="3">
    <location>
        <begin position="422"/>
        <end position="441"/>
    </location>
</feature>
<gene>
    <name evidence="5" type="ORF">CHLNCDRAFT_52479</name>
</gene>
<evidence type="ECO:0000256" key="3">
    <source>
        <dbReference type="SAM" id="MobiDB-lite"/>
    </source>
</evidence>
<dbReference type="GO" id="GO:0008270">
    <property type="term" value="F:zinc ion binding"/>
    <property type="evidence" value="ECO:0007669"/>
    <property type="project" value="UniProtKB-KW"/>
</dbReference>
<dbReference type="PANTHER" id="PTHR21502">
    <property type="entry name" value="ZINC FINGER PROTEIN DZIP1"/>
    <property type="match status" value="1"/>
</dbReference>
<dbReference type="EMBL" id="GL433845">
    <property type="protein sequence ID" value="EFN55152.1"/>
    <property type="molecule type" value="Genomic_DNA"/>
</dbReference>
<sequence>MPSSEQENGGSGALLLGGSACRGQAGCRAVQPVTAAAAPFRFHAPRCHIDWCALHALDLGAVVRESDIDALESVLDLVAGGDIEAEDARSLTPANFIQLFRTAQLTLDYLLHVQDRLAGDSTAAQGEAARLRHQVQLLQLKVKEVREELVGTRKEARHLKKSLRSFEALALAHQHAPPPPPEVRVVERVVEVADPAAASKLERVEAQVAQLMQERQDLQRDNSKLADALATAVSAQAGAEGSTAKAVELARREEQEAASERLQVALEKERKRHRDSKAKLSVVVSSDSSPKLQSKAAQRREREAEERAEAAALEAARASKASAAPLAEARRLRAQLESAHAEADMLRSRLAQVDRERCPTRVGSRLASSGLGAELEDADDARLRQLETQVAAQQSQLAASKEALAQALARCKQLEQQLKASEQQQKSSQSGRQPAAVAERAAAADVLEQQVERLREEKTALRNECRRLRQQAAQDTAEIAHLTRRLLQVVAARGSGSQPASCSGSPTKAAAASRAGGEMSSGSHTQQQAQQPAAERKGGIGSPIEEAAAGAADGGPPVASPSGATAAQRPCSRPGSARGQQRPGSPSAGSPPPHGRAEVLPSASNRRQFRREMQHALANAERPGVEELEAELAAELASYGLDPAAQQLSDSQLEAAMAQLERRRGEARAAMSASDRQRMDYMRCTAAWHVQRMAELASSQRDASPVKRPALVPPPSLKPIRTASKDEERASPSRRGYVEQVLDEVGDEDATYSPLGRGASVLSDRGYLDGDMPRSTASWGPAVPDSAGAPRSPWALTHERVFFGGEEMEGSQSPLAYAASPSRHASPTKPRAVRSVQFSGMEGDVDGGMAPVQRIGRRPSFSQPAGADHGQSPSSHNVQRHVEEITAAEPWDSRDWDTREAAAVRPPAGRYVNGRGAGVGAR</sequence>
<feature type="domain" description="Cilium assembly protein DZIP1 N-terminal" evidence="4">
    <location>
        <begin position="40"/>
        <end position="160"/>
    </location>
</feature>
<feature type="region of interest" description="Disordered" evidence="3">
    <location>
        <begin position="495"/>
        <end position="624"/>
    </location>
</feature>
<evidence type="ECO:0000259" key="4">
    <source>
        <dbReference type="Pfam" id="PF13815"/>
    </source>
</evidence>
<feature type="coiled-coil region" evidence="2">
    <location>
        <begin position="128"/>
        <end position="162"/>
    </location>
</feature>
<feature type="compositionally biased region" description="Polar residues" evidence="3">
    <location>
        <begin position="520"/>
        <end position="531"/>
    </location>
</feature>
<name>E1ZFL3_CHLVA</name>
<feature type="compositionally biased region" description="Low complexity" evidence="3">
    <location>
        <begin position="310"/>
        <end position="324"/>
    </location>
</feature>
<dbReference type="AlphaFoldDB" id="E1ZFL3"/>
<dbReference type="KEGG" id="cvr:CHLNCDRAFT_52479"/>
<organism evidence="6">
    <name type="scientific">Chlorella variabilis</name>
    <name type="common">Green alga</name>
    <dbReference type="NCBI Taxonomy" id="554065"/>
    <lineage>
        <taxon>Eukaryota</taxon>
        <taxon>Viridiplantae</taxon>
        <taxon>Chlorophyta</taxon>
        <taxon>core chlorophytes</taxon>
        <taxon>Trebouxiophyceae</taxon>
        <taxon>Chlorellales</taxon>
        <taxon>Chlorellaceae</taxon>
        <taxon>Chlorella clade</taxon>
        <taxon>Chlorella</taxon>
    </lineage>
</organism>
<dbReference type="GO" id="GO:0005737">
    <property type="term" value="C:cytoplasm"/>
    <property type="evidence" value="ECO:0007669"/>
    <property type="project" value="UniProtKB-SubCell"/>
</dbReference>
<evidence type="ECO:0000256" key="1">
    <source>
        <dbReference type="ARBA" id="ARBA00023054"/>
    </source>
</evidence>
<feature type="compositionally biased region" description="Low complexity" evidence="3">
    <location>
        <begin position="542"/>
        <end position="567"/>
    </location>
</feature>
<feature type="region of interest" description="Disordered" evidence="3">
    <location>
        <begin position="855"/>
        <end position="896"/>
    </location>
</feature>